<evidence type="ECO:0000313" key="2">
    <source>
        <dbReference type="EMBL" id="MEG3438502.1"/>
    </source>
</evidence>
<feature type="compositionally biased region" description="Low complexity" evidence="1">
    <location>
        <begin position="1"/>
        <end position="24"/>
    </location>
</feature>
<keyword evidence="3" id="KW-1185">Reference proteome</keyword>
<dbReference type="AlphaFoldDB" id="A0AAW9QWD6"/>
<dbReference type="InterPro" id="IPR021374">
    <property type="entry name" value="DUF2996"/>
</dbReference>
<dbReference type="PANTHER" id="PTHR36341:SF3">
    <property type="entry name" value="DUF2996 FAMILY PROTEIN"/>
    <property type="match status" value="1"/>
</dbReference>
<accession>A0AAW9QWD6</accession>
<dbReference type="PANTHER" id="PTHR36341">
    <property type="entry name" value="DUF2996 FAMILY PROTEIN"/>
    <property type="match status" value="1"/>
</dbReference>
<name>A0AAW9QWD6_9CHRO</name>
<dbReference type="EMBL" id="JBAFSM010000029">
    <property type="protein sequence ID" value="MEG3438502.1"/>
    <property type="molecule type" value="Genomic_DNA"/>
</dbReference>
<dbReference type="Pfam" id="PF11210">
    <property type="entry name" value="DUF2996"/>
    <property type="match status" value="1"/>
</dbReference>
<sequence length="153" mass="17088">MAEETTAPETPTAEAAKPAKAPAAKKPKEPTIEDKPFGEFIEQHFLPALQDALTKLGITDLALAFQKGKIPLVGATGEDCWQVAGSWLDKKRQFTIYFLEESINGPKAFSYGENDKPPSTIESFMIDERKVSLDLLLFYTLQRLNGQKWLTRN</sequence>
<protein>
    <submittedName>
        <fullName evidence="2">DUF2996 domain-containing protein</fullName>
    </submittedName>
</protein>
<evidence type="ECO:0000256" key="1">
    <source>
        <dbReference type="SAM" id="MobiDB-lite"/>
    </source>
</evidence>
<feature type="region of interest" description="Disordered" evidence="1">
    <location>
        <begin position="1"/>
        <end position="33"/>
    </location>
</feature>
<evidence type="ECO:0000313" key="3">
    <source>
        <dbReference type="Proteomes" id="UP001328733"/>
    </source>
</evidence>
<reference evidence="2 3" key="1">
    <citation type="submission" date="2024-01" db="EMBL/GenBank/DDBJ databases">
        <title>Genomic insights into the taxonomy and metabolism of the cyanobacterium Pannus brasiliensis CCIBt3594.</title>
        <authorList>
            <person name="Machado M."/>
            <person name="Botero N.B."/>
            <person name="Andreote A.P.D."/>
            <person name="Feitosa A.M.T."/>
            <person name="Popin R."/>
            <person name="Sivonen K."/>
            <person name="Fiore M.F."/>
        </authorList>
    </citation>
    <scope>NUCLEOTIDE SEQUENCE [LARGE SCALE GENOMIC DNA]</scope>
    <source>
        <strain evidence="2 3">CCIBt3594</strain>
    </source>
</reference>
<gene>
    <name evidence="2" type="ORF">V0288_15330</name>
</gene>
<proteinExistence type="predicted"/>
<comment type="caution">
    <text evidence="2">The sequence shown here is derived from an EMBL/GenBank/DDBJ whole genome shotgun (WGS) entry which is preliminary data.</text>
</comment>
<dbReference type="Proteomes" id="UP001328733">
    <property type="component" value="Unassembled WGS sequence"/>
</dbReference>
<organism evidence="2 3">
    <name type="scientific">Pannus brasiliensis CCIBt3594</name>
    <dbReference type="NCBI Taxonomy" id="1427578"/>
    <lineage>
        <taxon>Bacteria</taxon>
        <taxon>Bacillati</taxon>
        <taxon>Cyanobacteriota</taxon>
        <taxon>Cyanophyceae</taxon>
        <taxon>Oscillatoriophycideae</taxon>
        <taxon>Chroococcales</taxon>
        <taxon>Microcystaceae</taxon>
        <taxon>Pannus</taxon>
    </lineage>
</organism>
<dbReference type="RefSeq" id="WP_332865982.1">
    <property type="nucleotide sequence ID" value="NZ_JBAFSM010000029.1"/>
</dbReference>